<evidence type="ECO:0000313" key="2">
    <source>
        <dbReference type="EMBL" id="KAH3806116.1"/>
    </source>
</evidence>
<sequence length="246" mass="26661">MLRVNADLCQKGTSGCSYSAKDEWMGRSDGGAISVVDTITTTTSTTTTTTTTQTPTTTITTTTTRQTATTTTTTTPRTSTTQKQTEAPTTKLATKSTERTSKPVTVKPSEPSIENVQTTNYTTTSSPLITTTTSNKSEMKTFTAFTNKEASQFREKIVTETTPPVKTTLMNINDQTPDTVLRYNGTHNTNNSTRRLIVDLSIEKKSANSPLTATQTPAKTNGARAMNMTLLLVLVCIVLSKFNIFL</sequence>
<dbReference type="Proteomes" id="UP000828390">
    <property type="component" value="Unassembled WGS sequence"/>
</dbReference>
<dbReference type="EMBL" id="JAIWYP010000006">
    <property type="protein sequence ID" value="KAH3806116.1"/>
    <property type="molecule type" value="Genomic_DNA"/>
</dbReference>
<name>A0A9D4FXC6_DREPO</name>
<proteinExistence type="predicted"/>
<evidence type="ECO:0000313" key="3">
    <source>
        <dbReference type="Proteomes" id="UP000828390"/>
    </source>
</evidence>
<feature type="compositionally biased region" description="Low complexity" evidence="1">
    <location>
        <begin position="46"/>
        <end position="81"/>
    </location>
</feature>
<protein>
    <submittedName>
        <fullName evidence="2">Uncharacterized protein</fullName>
    </submittedName>
</protein>
<gene>
    <name evidence="2" type="ORF">DPMN_134430</name>
</gene>
<reference evidence="2" key="2">
    <citation type="submission" date="2020-11" db="EMBL/GenBank/DDBJ databases">
        <authorList>
            <person name="McCartney M.A."/>
            <person name="Auch B."/>
            <person name="Kono T."/>
            <person name="Mallez S."/>
            <person name="Becker A."/>
            <person name="Gohl D.M."/>
            <person name="Silverstein K.A.T."/>
            <person name="Koren S."/>
            <person name="Bechman K.B."/>
            <person name="Herman A."/>
            <person name="Abrahante J.E."/>
            <person name="Garbe J."/>
        </authorList>
    </citation>
    <scope>NUCLEOTIDE SEQUENCE</scope>
    <source>
        <strain evidence="2">Duluth1</strain>
        <tissue evidence="2">Whole animal</tissue>
    </source>
</reference>
<organism evidence="2 3">
    <name type="scientific">Dreissena polymorpha</name>
    <name type="common">Zebra mussel</name>
    <name type="synonym">Mytilus polymorpha</name>
    <dbReference type="NCBI Taxonomy" id="45954"/>
    <lineage>
        <taxon>Eukaryota</taxon>
        <taxon>Metazoa</taxon>
        <taxon>Spiralia</taxon>
        <taxon>Lophotrochozoa</taxon>
        <taxon>Mollusca</taxon>
        <taxon>Bivalvia</taxon>
        <taxon>Autobranchia</taxon>
        <taxon>Heteroconchia</taxon>
        <taxon>Euheterodonta</taxon>
        <taxon>Imparidentia</taxon>
        <taxon>Neoheterodontei</taxon>
        <taxon>Myida</taxon>
        <taxon>Dreissenoidea</taxon>
        <taxon>Dreissenidae</taxon>
        <taxon>Dreissena</taxon>
    </lineage>
</organism>
<reference evidence="2" key="1">
    <citation type="journal article" date="2019" name="bioRxiv">
        <title>The Genome of the Zebra Mussel, Dreissena polymorpha: A Resource for Invasive Species Research.</title>
        <authorList>
            <person name="McCartney M.A."/>
            <person name="Auch B."/>
            <person name="Kono T."/>
            <person name="Mallez S."/>
            <person name="Zhang Y."/>
            <person name="Obille A."/>
            <person name="Becker A."/>
            <person name="Abrahante J.E."/>
            <person name="Garbe J."/>
            <person name="Badalamenti J.P."/>
            <person name="Herman A."/>
            <person name="Mangelson H."/>
            <person name="Liachko I."/>
            <person name="Sullivan S."/>
            <person name="Sone E.D."/>
            <person name="Koren S."/>
            <person name="Silverstein K.A.T."/>
            <person name="Beckman K.B."/>
            <person name="Gohl D.M."/>
        </authorList>
    </citation>
    <scope>NUCLEOTIDE SEQUENCE</scope>
    <source>
        <strain evidence="2">Duluth1</strain>
        <tissue evidence="2">Whole animal</tissue>
    </source>
</reference>
<dbReference type="AlphaFoldDB" id="A0A9D4FXC6"/>
<keyword evidence="3" id="KW-1185">Reference proteome</keyword>
<feature type="compositionally biased region" description="Polar residues" evidence="1">
    <location>
        <begin position="82"/>
        <end position="95"/>
    </location>
</feature>
<comment type="caution">
    <text evidence="2">The sequence shown here is derived from an EMBL/GenBank/DDBJ whole genome shotgun (WGS) entry which is preliminary data.</text>
</comment>
<accession>A0A9D4FXC6</accession>
<feature type="region of interest" description="Disordered" evidence="1">
    <location>
        <begin position="46"/>
        <end position="112"/>
    </location>
</feature>
<evidence type="ECO:0000256" key="1">
    <source>
        <dbReference type="SAM" id="MobiDB-lite"/>
    </source>
</evidence>